<name>A0ABP8TZN8_9ACTN</name>
<dbReference type="Proteomes" id="UP001500212">
    <property type="component" value="Unassembled WGS sequence"/>
</dbReference>
<accession>A0ABP8TZN8</accession>
<dbReference type="InterPro" id="IPR039422">
    <property type="entry name" value="MarR/SlyA-like"/>
</dbReference>
<dbReference type="InterPro" id="IPR036388">
    <property type="entry name" value="WH-like_DNA-bd_sf"/>
</dbReference>
<dbReference type="PROSITE" id="PS50995">
    <property type="entry name" value="HTH_MARR_2"/>
    <property type="match status" value="1"/>
</dbReference>
<protein>
    <submittedName>
        <fullName evidence="2">MarR family transcriptional regulator</fullName>
    </submittedName>
</protein>
<dbReference type="Gene3D" id="1.10.10.10">
    <property type="entry name" value="Winged helix-like DNA-binding domain superfamily/Winged helix DNA-binding domain"/>
    <property type="match status" value="1"/>
</dbReference>
<dbReference type="SUPFAM" id="SSF46785">
    <property type="entry name" value="Winged helix' DNA-binding domain"/>
    <property type="match status" value="1"/>
</dbReference>
<dbReference type="PANTHER" id="PTHR33164:SF99">
    <property type="entry name" value="MARR FAMILY REGULATORY PROTEIN"/>
    <property type="match status" value="1"/>
</dbReference>
<evidence type="ECO:0000259" key="1">
    <source>
        <dbReference type="PROSITE" id="PS50995"/>
    </source>
</evidence>
<dbReference type="InterPro" id="IPR000835">
    <property type="entry name" value="HTH_MarR-typ"/>
</dbReference>
<feature type="domain" description="HTH marR-type" evidence="1">
    <location>
        <begin position="1"/>
        <end position="150"/>
    </location>
</feature>
<dbReference type="InterPro" id="IPR036390">
    <property type="entry name" value="WH_DNA-bd_sf"/>
</dbReference>
<dbReference type="EMBL" id="BAABHJ010000040">
    <property type="protein sequence ID" value="GAA4618369.1"/>
    <property type="molecule type" value="Genomic_DNA"/>
</dbReference>
<keyword evidence="3" id="KW-1185">Reference proteome</keyword>
<dbReference type="SMART" id="SM00347">
    <property type="entry name" value="HTH_MARR"/>
    <property type="match status" value="1"/>
</dbReference>
<reference evidence="3" key="1">
    <citation type="journal article" date="2019" name="Int. J. Syst. Evol. Microbiol.">
        <title>The Global Catalogue of Microorganisms (GCM) 10K type strain sequencing project: providing services to taxonomists for standard genome sequencing and annotation.</title>
        <authorList>
            <consortium name="The Broad Institute Genomics Platform"/>
            <consortium name="The Broad Institute Genome Sequencing Center for Infectious Disease"/>
            <person name="Wu L."/>
            <person name="Ma J."/>
        </authorList>
    </citation>
    <scope>NUCLEOTIDE SEQUENCE [LARGE SCALE GENOMIC DNA]</scope>
    <source>
        <strain evidence="3">JCM 17938</strain>
    </source>
</reference>
<evidence type="ECO:0000313" key="3">
    <source>
        <dbReference type="Proteomes" id="UP001500212"/>
    </source>
</evidence>
<dbReference type="PANTHER" id="PTHR33164">
    <property type="entry name" value="TRANSCRIPTIONAL REGULATOR, MARR FAMILY"/>
    <property type="match status" value="1"/>
</dbReference>
<proteinExistence type="predicted"/>
<organism evidence="2 3">
    <name type="scientific">Actinoallomurus liliacearum</name>
    <dbReference type="NCBI Taxonomy" id="1080073"/>
    <lineage>
        <taxon>Bacteria</taxon>
        <taxon>Bacillati</taxon>
        <taxon>Actinomycetota</taxon>
        <taxon>Actinomycetes</taxon>
        <taxon>Streptosporangiales</taxon>
        <taxon>Thermomonosporaceae</taxon>
        <taxon>Actinoallomurus</taxon>
    </lineage>
</organism>
<comment type="caution">
    <text evidence="2">The sequence shown here is derived from an EMBL/GenBank/DDBJ whole genome shotgun (WGS) entry which is preliminary data.</text>
</comment>
<gene>
    <name evidence="2" type="ORF">GCM10023195_82520</name>
</gene>
<sequence>MEGMSEPRWLDAAQQRDWRAYIEGSVRLADLLDRDLKAKHGLTTAEYEILVRLSEAPDRRLRMAELAEYASQSRSRLSHTVARLECKGLVSRGTCGDDKRGVNAELTEKGLTFLDRAARDHVTTVRDFFIDVIDPEDLKAIGRAFSAVAERVGKVR</sequence>
<dbReference type="Pfam" id="PF12802">
    <property type="entry name" value="MarR_2"/>
    <property type="match status" value="1"/>
</dbReference>
<dbReference type="PRINTS" id="PR00598">
    <property type="entry name" value="HTHMARR"/>
</dbReference>
<evidence type="ECO:0000313" key="2">
    <source>
        <dbReference type="EMBL" id="GAA4618369.1"/>
    </source>
</evidence>